<dbReference type="STRING" id="1654360.EA58_18300"/>
<gene>
    <name evidence="2" type="ORF">EA58_18300</name>
</gene>
<dbReference type="EMBL" id="JMIB01000036">
    <property type="protein sequence ID" value="KDM90265.1"/>
    <property type="molecule type" value="Genomic_DNA"/>
</dbReference>
<dbReference type="RefSeq" id="WP_036755807.1">
    <property type="nucleotide sequence ID" value="NZ_JAGSGC010000023.1"/>
</dbReference>
<dbReference type="InterPro" id="IPR024534">
    <property type="entry name" value="JetD_C"/>
</dbReference>
<feature type="domain" description="Wadjet protein JetD C-terminal" evidence="1">
    <location>
        <begin position="116"/>
        <end position="252"/>
    </location>
</feature>
<name>A0A066RIK7_9GAMM</name>
<comment type="caution">
    <text evidence="2">The sequence shown here is derived from an EMBL/GenBank/DDBJ whole genome shotgun (WGS) entry which is preliminary data.</text>
</comment>
<dbReference type="Pfam" id="PF09983">
    <property type="entry name" value="JetD_C"/>
    <property type="match status" value="1"/>
</dbReference>
<keyword evidence="3" id="KW-1185">Reference proteome</keyword>
<evidence type="ECO:0000259" key="1">
    <source>
        <dbReference type="Pfam" id="PF09983"/>
    </source>
</evidence>
<accession>A0A066RIK7</accession>
<evidence type="ECO:0000313" key="2">
    <source>
        <dbReference type="EMBL" id="KDM90265.1"/>
    </source>
</evidence>
<dbReference type="OrthoDB" id="5759008at2"/>
<proteinExistence type="predicted"/>
<protein>
    <recommendedName>
        <fullName evidence="1">Wadjet protein JetD C-terminal domain-containing protein</fullName>
    </recommendedName>
</protein>
<dbReference type="Proteomes" id="UP000027192">
    <property type="component" value="Unassembled WGS sequence"/>
</dbReference>
<reference evidence="2 3" key="1">
    <citation type="submission" date="2014-04" db="EMBL/GenBank/DDBJ databases">
        <title>Draft genome sequence of Photobacterium halotolerans S2753: a solonamide, ngercheumicin and holomycin producer.</title>
        <authorList>
            <person name="Machado H.R."/>
            <person name="Gram L."/>
        </authorList>
    </citation>
    <scope>NUCLEOTIDE SEQUENCE [LARGE SCALE GENOMIC DNA]</scope>
    <source>
        <strain evidence="2 3">S2753</strain>
    </source>
</reference>
<sequence length="259" mass="29581">MRLNQYLSKIEQGEAINLDRFIACLPYSDPQEWRKIYQATRRRGGYQLTILDPERHKALFTPLVQDRISAAKTGRSHDFPGSFAHILVLNRCCESQLPFVVLSDASGFKVCGKLVGKQAVIIENQENFYRYRAFMDVIHQSGLAENCDILLGSGNQICHQLNQRFLSRYEVIYCAQDLDAGGLSIYQSLKKSLPQCRWLAPPDWEIHKEKFRLAPKNADQLVKAIKLARELGLTQEADLMNQTRAFLEQEALLPALPQD</sequence>
<organism evidence="2 3">
    <name type="scientific">Photobacterium galatheae</name>
    <dbReference type="NCBI Taxonomy" id="1654360"/>
    <lineage>
        <taxon>Bacteria</taxon>
        <taxon>Pseudomonadati</taxon>
        <taxon>Pseudomonadota</taxon>
        <taxon>Gammaproteobacteria</taxon>
        <taxon>Vibrionales</taxon>
        <taxon>Vibrionaceae</taxon>
        <taxon>Photobacterium</taxon>
    </lineage>
</organism>
<dbReference type="AlphaFoldDB" id="A0A066RIK7"/>
<evidence type="ECO:0000313" key="3">
    <source>
        <dbReference type="Proteomes" id="UP000027192"/>
    </source>
</evidence>